<reference evidence="3 4" key="1">
    <citation type="journal article" date="2017" name="Plant Biotechnol. J.">
        <title>A comprehensive draft genome sequence for lupin (Lupinus angustifolius), an emerging health food: insights into plant-microbe interactions and legume evolution.</title>
        <authorList>
            <person name="Hane J.K."/>
            <person name="Ming Y."/>
            <person name="Kamphuis L.G."/>
            <person name="Nelson M.N."/>
            <person name="Garg G."/>
            <person name="Atkins C.A."/>
            <person name="Bayer P.E."/>
            <person name="Bravo A."/>
            <person name="Bringans S."/>
            <person name="Cannon S."/>
            <person name="Edwards D."/>
            <person name="Foley R."/>
            <person name="Gao L.L."/>
            <person name="Harrison M.J."/>
            <person name="Huang W."/>
            <person name="Hurgobin B."/>
            <person name="Li S."/>
            <person name="Liu C.W."/>
            <person name="McGrath A."/>
            <person name="Morahan G."/>
            <person name="Murray J."/>
            <person name="Weller J."/>
            <person name="Jian J."/>
            <person name="Singh K.B."/>
        </authorList>
    </citation>
    <scope>NUCLEOTIDE SEQUENCE [LARGE SCALE GENOMIC DNA]</scope>
    <source>
        <strain evidence="4">cv. Tanjil</strain>
        <tissue evidence="3">Whole plant</tissue>
    </source>
</reference>
<dbReference type="InterPro" id="IPR037516">
    <property type="entry name" value="Tripartite_DENN"/>
</dbReference>
<gene>
    <name evidence="3" type="ORF">TanjilG_28337</name>
</gene>
<feature type="domain" description="UDENN" evidence="2">
    <location>
        <begin position="384"/>
        <end position="827"/>
    </location>
</feature>
<proteinExistence type="predicted"/>
<protein>
    <recommendedName>
        <fullName evidence="2">UDENN domain-containing protein</fullName>
    </recommendedName>
</protein>
<dbReference type="PANTHER" id="PTHR15288">
    <property type="entry name" value="DENN DOMAIN-CONTAINING PROTEIN 2"/>
    <property type="match status" value="1"/>
</dbReference>
<dbReference type="SMART" id="SM00799">
    <property type="entry name" value="DENN"/>
    <property type="match status" value="1"/>
</dbReference>
<dbReference type="Gramene" id="OIW11246">
    <property type="protein sequence ID" value="OIW11246"/>
    <property type="gene ID" value="TanjilG_28337"/>
</dbReference>
<dbReference type="OrthoDB" id="6019893at2759"/>
<dbReference type="Gene3D" id="3.40.50.11500">
    <property type="match status" value="1"/>
</dbReference>
<dbReference type="Gene3D" id="3.30.450.200">
    <property type="match status" value="1"/>
</dbReference>
<dbReference type="InterPro" id="IPR051942">
    <property type="entry name" value="DENN_domain_containing_2"/>
</dbReference>
<sequence>MDSKEEGEPHKDNPSSMSMLHHLSEEAFRAAGEALQNMYYGGGGGSGDSGGGSSVPQTGSGVHRRSQSEIVAKGFHHSNGFQKLKSHVKRWRWNGSKYREETNFNPEILANQKRQWYQLHPKYLDRVDYKEPTSLFEHFVIVGLHQDANLEAVEDAFARRKKWEKEKEKSEFVDYRMLQRQRLLETTLEPQILFKYPPGKKLTVRLKDLASFCFPEGVKASMLERSPSLSELNELVYGQEHLGRDDLSFIFTLKTADNATLYGVCLHAPQIVQRPPGILGTSYPQSHPSGMCSRFLVSAPRCYCLLTRVPFFELHFEMLNSLIAQERLNRISQFVNELTLTGSIPSTPKLDDQMSSNANSPERESLNDWMSCAIPLDGAAAITAAAAGIIFDDKIPQLSPKIWDSHSQSPASVTTSDASDFFPVKDIDKDGRKNQQNHDNCAFEAPETHDSMERMNWNCESDQLSSHVGTPSSARSHKLERLGSFDSLFSPARSVISEDEDDLFANNETDCGDELLMEWAMESKNDLLQIVCRYHASPIPPRGSEFIFRPLEHLQAIQYIRHSVPSLGFSENCLNCSEPAKVNAKLADAEEALALSVWTTAATCRVLSLESVLALVAGVLLEKQVVVVCPNLGVLSAIVLSLVPMIRPFQWQSLLLPVLPRKMIDFLDAPVPYIVGIPHKPKDLNMKTSNLVLVDVLKNQVKMCQLPKLPQHRELLSQLGPIHARLKCESSIARKNPVHRCNEVQADAATRFLNIMWHYLESLCSELRLHTITSVQSNNDRVSLLLKDSFIDSFPNRDQPFIKLFVDTQLFTFLSDAHLSSFESGKS</sequence>
<keyword evidence="4" id="KW-1185">Reference proteome</keyword>
<name>A0A4P1RJ16_LUPAN</name>
<dbReference type="Proteomes" id="UP000188354">
    <property type="component" value="Chromosome LG05"/>
</dbReference>
<accession>A0A4P1RJ16</accession>
<dbReference type="Pfam" id="PF03456">
    <property type="entry name" value="uDENN"/>
    <property type="match status" value="1"/>
</dbReference>
<organism evidence="3 4">
    <name type="scientific">Lupinus angustifolius</name>
    <name type="common">Narrow-leaved blue lupine</name>
    <dbReference type="NCBI Taxonomy" id="3871"/>
    <lineage>
        <taxon>Eukaryota</taxon>
        <taxon>Viridiplantae</taxon>
        <taxon>Streptophyta</taxon>
        <taxon>Embryophyta</taxon>
        <taxon>Tracheophyta</taxon>
        <taxon>Spermatophyta</taxon>
        <taxon>Magnoliopsida</taxon>
        <taxon>eudicotyledons</taxon>
        <taxon>Gunneridae</taxon>
        <taxon>Pentapetalae</taxon>
        <taxon>rosids</taxon>
        <taxon>fabids</taxon>
        <taxon>Fabales</taxon>
        <taxon>Fabaceae</taxon>
        <taxon>Papilionoideae</taxon>
        <taxon>50 kb inversion clade</taxon>
        <taxon>genistoids sensu lato</taxon>
        <taxon>core genistoids</taxon>
        <taxon>Genisteae</taxon>
        <taxon>Lupinus</taxon>
    </lineage>
</organism>
<dbReference type="PANTHER" id="PTHR15288:SF0">
    <property type="entry name" value="UDENN DOMAIN-CONTAINING PROTEIN"/>
    <property type="match status" value="1"/>
</dbReference>
<dbReference type="KEGG" id="lang:109348436"/>
<dbReference type="InterPro" id="IPR005113">
    <property type="entry name" value="uDENN_dom"/>
</dbReference>
<dbReference type="EMBL" id="CM007365">
    <property type="protein sequence ID" value="OIW11246.1"/>
    <property type="molecule type" value="Genomic_DNA"/>
</dbReference>
<dbReference type="InterPro" id="IPR001194">
    <property type="entry name" value="cDENN_dom"/>
</dbReference>
<dbReference type="Pfam" id="PF02141">
    <property type="entry name" value="DENN"/>
    <property type="match status" value="1"/>
</dbReference>
<evidence type="ECO:0000313" key="3">
    <source>
        <dbReference type="EMBL" id="OIW11246.1"/>
    </source>
</evidence>
<evidence type="ECO:0000256" key="1">
    <source>
        <dbReference type="SAM" id="MobiDB-lite"/>
    </source>
</evidence>
<feature type="region of interest" description="Disordered" evidence="1">
    <location>
        <begin position="41"/>
        <end position="66"/>
    </location>
</feature>
<evidence type="ECO:0000313" key="4">
    <source>
        <dbReference type="Proteomes" id="UP000188354"/>
    </source>
</evidence>
<evidence type="ECO:0000259" key="2">
    <source>
        <dbReference type="PROSITE" id="PS50211"/>
    </source>
</evidence>
<feature type="compositionally biased region" description="Gly residues" evidence="1">
    <location>
        <begin position="41"/>
        <end position="53"/>
    </location>
</feature>
<dbReference type="InterPro" id="IPR043153">
    <property type="entry name" value="DENN_C"/>
</dbReference>
<dbReference type="AlphaFoldDB" id="A0A4P1RJ16"/>
<dbReference type="PROSITE" id="PS50211">
    <property type="entry name" value="DENN"/>
    <property type="match status" value="1"/>
</dbReference>